<feature type="non-terminal residue" evidence="2">
    <location>
        <position position="1"/>
    </location>
</feature>
<dbReference type="Pfam" id="PF24764">
    <property type="entry name" value="rva_4"/>
    <property type="match status" value="1"/>
</dbReference>
<reference evidence="2" key="1">
    <citation type="submission" date="2023-03" db="EMBL/GenBank/DDBJ databases">
        <title>Massive genome expansion in bonnet fungi (Mycena s.s.) driven by repeated elements and novel gene families across ecological guilds.</title>
        <authorList>
            <consortium name="Lawrence Berkeley National Laboratory"/>
            <person name="Harder C.B."/>
            <person name="Miyauchi S."/>
            <person name="Viragh M."/>
            <person name="Kuo A."/>
            <person name="Thoen E."/>
            <person name="Andreopoulos B."/>
            <person name="Lu D."/>
            <person name="Skrede I."/>
            <person name="Drula E."/>
            <person name="Henrissat B."/>
            <person name="Morin E."/>
            <person name="Kohler A."/>
            <person name="Barry K."/>
            <person name="LaButti K."/>
            <person name="Morin E."/>
            <person name="Salamov A."/>
            <person name="Lipzen A."/>
            <person name="Mereny Z."/>
            <person name="Hegedus B."/>
            <person name="Baldrian P."/>
            <person name="Stursova M."/>
            <person name="Weitz H."/>
            <person name="Taylor A."/>
            <person name="Grigoriev I.V."/>
            <person name="Nagy L.G."/>
            <person name="Martin F."/>
            <person name="Kauserud H."/>
        </authorList>
    </citation>
    <scope>NUCLEOTIDE SEQUENCE</scope>
    <source>
        <strain evidence="2">CBHHK067</strain>
    </source>
</reference>
<feature type="domain" description="Integrase core" evidence="1">
    <location>
        <begin position="70"/>
        <end position="102"/>
    </location>
</feature>
<comment type="caution">
    <text evidence="2">The sequence shown here is derived from an EMBL/GenBank/DDBJ whole genome shotgun (WGS) entry which is preliminary data.</text>
</comment>
<accession>A0AAD7D238</accession>
<proteinExistence type="predicted"/>
<dbReference type="AlphaFoldDB" id="A0AAD7D238"/>
<organism evidence="2 3">
    <name type="scientific">Mycena rosella</name>
    <name type="common">Pink bonnet</name>
    <name type="synonym">Agaricus rosellus</name>
    <dbReference type="NCBI Taxonomy" id="1033263"/>
    <lineage>
        <taxon>Eukaryota</taxon>
        <taxon>Fungi</taxon>
        <taxon>Dikarya</taxon>
        <taxon>Basidiomycota</taxon>
        <taxon>Agaricomycotina</taxon>
        <taxon>Agaricomycetes</taxon>
        <taxon>Agaricomycetidae</taxon>
        <taxon>Agaricales</taxon>
        <taxon>Marasmiineae</taxon>
        <taxon>Mycenaceae</taxon>
        <taxon>Mycena</taxon>
    </lineage>
</organism>
<feature type="non-terminal residue" evidence="2">
    <location>
        <position position="102"/>
    </location>
</feature>
<evidence type="ECO:0000259" key="1">
    <source>
        <dbReference type="Pfam" id="PF24764"/>
    </source>
</evidence>
<protein>
    <recommendedName>
        <fullName evidence="1">Integrase core domain-containing protein</fullName>
    </recommendedName>
</protein>
<dbReference type="InterPro" id="IPR058913">
    <property type="entry name" value="Integrase_dom_put"/>
</dbReference>
<evidence type="ECO:0000313" key="2">
    <source>
        <dbReference type="EMBL" id="KAJ7669798.1"/>
    </source>
</evidence>
<dbReference type="Proteomes" id="UP001221757">
    <property type="component" value="Unassembled WGS sequence"/>
</dbReference>
<dbReference type="EMBL" id="JARKIE010000184">
    <property type="protein sequence ID" value="KAJ7669798.1"/>
    <property type="molecule type" value="Genomic_DNA"/>
</dbReference>
<keyword evidence="3" id="KW-1185">Reference proteome</keyword>
<gene>
    <name evidence="2" type="ORF">B0H17DRAFT_853500</name>
</gene>
<dbReference type="PANTHER" id="PTHR46791:SF5">
    <property type="entry name" value="CLR5 DOMAIN-CONTAINING PROTEIN-RELATED"/>
    <property type="match status" value="1"/>
</dbReference>
<evidence type="ECO:0000313" key="3">
    <source>
        <dbReference type="Proteomes" id="UP001221757"/>
    </source>
</evidence>
<sequence>REWSDLTDDEIDELVSEISLAHPFVGTTIILGHLEAREVHLPRERVQESLRRVDLLELNFRWSGIIKRRVYRVRGANALWHNDGNEKLRSWGFWVHGCIDGH</sequence>
<name>A0AAD7D238_MYCRO</name>
<dbReference type="PANTHER" id="PTHR46791">
    <property type="entry name" value="EXPRESSED PROTEIN"/>
    <property type="match status" value="1"/>
</dbReference>